<accession>D6Z113</accession>
<protein>
    <recommendedName>
        <fullName evidence="2">Dihydrolipoyl dehydrogenase</fullName>
    </recommendedName>
    <alternativeName>
        <fullName evidence="9">Dihydrolipoamide dehydrogenase</fullName>
    </alternativeName>
</protein>
<dbReference type="Pfam" id="PF02852">
    <property type="entry name" value="Pyr_redox_dim"/>
    <property type="match status" value="1"/>
</dbReference>
<dbReference type="InterPro" id="IPR016156">
    <property type="entry name" value="FAD/NAD-linked_Rdtase_dimer_sf"/>
</dbReference>
<dbReference type="KEGG" id="dak:DaAHT2_2612"/>
<keyword evidence="5 13" id="KW-0560">Oxidoreductase</keyword>
<keyword evidence="3 13" id="KW-0285">Flavoprotein</keyword>
<dbReference type="OrthoDB" id="9786429at2"/>
<keyword evidence="7" id="KW-1015">Disulfide bond</keyword>
<comment type="similarity">
    <text evidence="1 13">Belongs to the class-I pyridine nucleotide-disulfide oxidoreductase family.</text>
</comment>
<comment type="cofactor">
    <cofactor evidence="11">
        <name>FAD</name>
        <dbReference type="ChEBI" id="CHEBI:57692"/>
    </cofactor>
    <text evidence="11">Binds 1 FAD per subunit.</text>
</comment>
<dbReference type="InterPro" id="IPR012999">
    <property type="entry name" value="Pyr_OxRdtase_I_AS"/>
</dbReference>
<reference evidence="17" key="1">
    <citation type="submission" date="2010-02" db="EMBL/GenBank/DDBJ databases">
        <title>Complete sequence of Desulfurivibrio alkaliphilus AHT2.</title>
        <authorList>
            <consortium name="US DOE Joint Genome Institute"/>
            <person name="Pitluck S."/>
            <person name="Chertkov O."/>
            <person name="Detter J.C."/>
            <person name="Han C."/>
            <person name="Tapia R."/>
            <person name="Larimer F."/>
            <person name="Land M."/>
            <person name="Hauser L."/>
            <person name="Kyrpides N."/>
            <person name="Mikhailova N."/>
            <person name="Sorokin D.Y."/>
            <person name="Muyzer G."/>
            <person name="Woyke T."/>
        </authorList>
    </citation>
    <scope>NUCLEOTIDE SEQUENCE [LARGE SCALE GENOMIC DNA]</scope>
    <source>
        <strain evidence="17">DSM 19089 / UNIQEM U267 / AHT2</strain>
    </source>
</reference>
<evidence type="ECO:0000256" key="6">
    <source>
        <dbReference type="ARBA" id="ARBA00023027"/>
    </source>
</evidence>
<dbReference type="InterPro" id="IPR036188">
    <property type="entry name" value="FAD/NAD-bd_sf"/>
</dbReference>
<evidence type="ECO:0000256" key="12">
    <source>
        <dbReference type="PIRSR" id="PIRSR000350-4"/>
    </source>
</evidence>
<dbReference type="STRING" id="589865.DaAHT2_2612"/>
<dbReference type="InterPro" id="IPR023753">
    <property type="entry name" value="FAD/NAD-binding_dom"/>
</dbReference>
<evidence type="ECO:0000256" key="5">
    <source>
        <dbReference type="ARBA" id="ARBA00023002"/>
    </source>
</evidence>
<evidence type="ECO:0000256" key="1">
    <source>
        <dbReference type="ARBA" id="ARBA00007532"/>
    </source>
</evidence>
<dbReference type="InterPro" id="IPR050151">
    <property type="entry name" value="Class-I_Pyr_Nuc-Dis_Oxidored"/>
</dbReference>
<feature type="disulfide bond" description="Redox-active" evidence="12">
    <location>
        <begin position="43"/>
        <end position="48"/>
    </location>
</feature>
<dbReference type="FunFam" id="3.30.390.30:FF:000001">
    <property type="entry name" value="Dihydrolipoyl dehydrogenase"/>
    <property type="match status" value="1"/>
</dbReference>
<organism evidence="16 17">
    <name type="scientific">Desulfurivibrio alkaliphilus (strain DSM 19089 / UNIQEM U267 / AHT2)</name>
    <dbReference type="NCBI Taxonomy" id="589865"/>
    <lineage>
        <taxon>Bacteria</taxon>
        <taxon>Pseudomonadati</taxon>
        <taxon>Thermodesulfobacteriota</taxon>
        <taxon>Desulfobulbia</taxon>
        <taxon>Desulfobulbales</taxon>
        <taxon>Desulfobulbaceae</taxon>
        <taxon>Desulfurivibrio</taxon>
    </lineage>
</organism>
<dbReference type="RefSeq" id="WP_013164779.1">
    <property type="nucleotide sequence ID" value="NC_014216.1"/>
</dbReference>
<evidence type="ECO:0000256" key="11">
    <source>
        <dbReference type="PIRSR" id="PIRSR000350-3"/>
    </source>
</evidence>
<dbReference type="PANTHER" id="PTHR22912">
    <property type="entry name" value="DISULFIDE OXIDOREDUCTASE"/>
    <property type="match status" value="1"/>
</dbReference>
<feature type="domain" description="Pyridine nucleotide-disulphide oxidoreductase dimerisation" evidence="14">
    <location>
        <begin position="343"/>
        <end position="450"/>
    </location>
</feature>
<evidence type="ECO:0000256" key="3">
    <source>
        <dbReference type="ARBA" id="ARBA00022630"/>
    </source>
</evidence>
<evidence type="ECO:0000256" key="13">
    <source>
        <dbReference type="RuleBase" id="RU003691"/>
    </source>
</evidence>
<dbReference type="Gene3D" id="3.30.390.30">
    <property type="match status" value="1"/>
</dbReference>
<evidence type="ECO:0000313" key="16">
    <source>
        <dbReference type="EMBL" id="ADH87273.1"/>
    </source>
</evidence>
<dbReference type="eggNOG" id="COG1249">
    <property type="taxonomic scope" value="Bacteria"/>
</dbReference>
<feature type="binding site" evidence="11">
    <location>
        <position position="267"/>
    </location>
    <ligand>
        <name>NAD(+)</name>
        <dbReference type="ChEBI" id="CHEBI:57540"/>
    </ligand>
</feature>
<dbReference type="AlphaFoldDB" id="D6Z113"/>
<feature type="binding site" evidence="11">
    <location>
        <position position="308"/>
    </location>
    <ligand>
        <name>FAD</name>
        <dbReference type="ChEBI" id="CHEBI:57692"/>
    </ligand>
</feature>
<evidence type="ECO:0000256" key="7">
    <source>
        <dbReference type="ARBA" id="ARBA00023157"/>
    </source>
</evidence>
<evidence type="ECO:0000313" key="17">
    <source>
        <dbReference type="Proteomes" id="UP000001508"/>
    </source>
</evidence>
<gene>
    <name evidence="16" type="ordered locus">DaAHT2_2612</name>
</gene>
<dbReference type="SUPFAM" id="SSF55424">
    <property type="entry name" value="FAD/NAD-linked reductases, dimerisation (C-terminal) domain"/>
    <property type="match status" value="1"/>
</dbReference>
<dbReference type="InterPro" id="IPR004099">
    <property type="entry name" value="Pyr_nucl-diS_OxRdtase_dimer"/>
</dbReference>
<dbReference type="PANTHER" id="PTHR22912:SF217">
    <property type="entry name" value="DIHYDROLIPOYL DEHYDROGENASE"/>
    <property type="match status" value="1"/>
</dbReference>
<dbReference type="Pfam" id="PF07992">
    <property type="entry name" value="Pyr_redox_2"/>
    <property type="match status" value="1"/>
</dbReference>
<dbReference type="HOGENOM" id="CLU_016755_1_2_7"/>
<dbReference type="FunCoup" id="D6Z113">
    <property type="interactions" value="516"/>
</dbReference>
<dbReference type="InParanoid" id="D6Z113"/>
<keyword evidence="6 11" id="KW-0520">NAD</keyword>
<dbReference type="SUPFAM" id="SSF51905">
    <property type="entry name" value="FAD/NAD(P)-binding domain"/>
    <property type="match status" value="1"/>
</dbReference>
<dbReference type="GO" id="GO:0050660">
    <property type="term" value="F:flavin adenine dinucleotide binding"/>
    <property type="evidence" value="ECO:0007669"/>
    <property type="project" value="TreeGrafter"/>
</dbReference>
<name>D6Z113_DESAT</name>
<evidence type="ECO:0000256" key="2">
    <source>
        <dbReference type="ARBA" id="ARBA00016961"/>
    </source>
</evidence>
<feature type="active site" description="Proton acceptor" evidence="10">
    <location>
        <position position="441"/>
    </location>
</feature>
<dbReference type="PRINTS" id="PR00368">
    <property type="entry name" value="FADPNR"/>
</dbReference>
<evidence type="ECO:0000256" key="9">
    <source>
        <dbReference type="ARBA" id="ARBA00031281"/>
    </source>
</evidence>
<evidence type="ECO:0000256" key="8">
    <source>
        <dbReference type="ARBA" id="ARBA00023284"/>
    </source>
</evidence>
<feature type="binding site" evidence="11">
    <location>
        <position position="52"/>
    </location>
    <ligand>
        <name>FAD</name>
        <dbReference type="ChEBI" id="CHEBI:57692"/>
    </ligand>
</feature>
<dbReference type="GO" id="GO:0004148">
    <property type="term" value="F:dihydrolipoyl dehydrogenase (NADH) activity"/>
    <property type="evidence" value="ECO:0007669"/>
    <property type="project" value="TreeGrafter"/>
</dbReference>
<feature type="domain" description="FAD/NAD(P)-binding" evidence="15">
    <location>
        <begin position="6"/>
        <end position="322"/>
    </location>
</feature>
<evidence type="ECO:0000256" key="4">
    <source>
        <dbReference type="ARBA" id="ARBA00022827"/>
    </source>
</evidence>
<keyword evidence="4 11" id="KW-0274">FAD</keyword>
<dbReference type="PROSITE" id="PS00076">
    <property type="entry name" value="PYRIDINE_REDOX_1"/>
    <property type="match status" value="1"/>
</dbReference>
<keyword evidence="17" id="KW-1185">Reference proteome</keyword>
<proteinExistence type="inferred from homology"/>
<sequence length="452" mass="49168">MAEKQYDLVVIGAGSGMTVVQYAAASLGWKCALVEKGPLGGTCLNRGCIPSKRLLHSADIAETVRQSARFGVKARIDQIDFAAIVRNANEYVDRQAAAMERAMKDQDAVGYYKGEGAFLSPHELRVGDERITARRFVVAAGCRPLIPTIDGLDEVDFWTSDQALRPPAQPRTMIILGGGYIAVELAHFYGSMGTEVTIVQRSPRLLSREDEEIAEVLTEIFADRYRVLTGTEVNRVSQAGDGRKKVTVTSNGKTFDLEADTLLVATGLQPNSDILKLENTEMEMDQQGYIKTDQHLATTQKDAWALGDIIGQAPFKHAANQEALVLARNLAGGEKFAMDYSAVPRAIFCSPQIASVGLTEQEARARQLKYEVRKFSFTDTAMGDAMGEDRGFIKYLLLPEKGRIVGCHIIGAQASILIHEVIVAMASGAGVNALLSAIHIHPSLSEVVQWGL</sequence>
<dbReference type="Proteomes" id="UP000001508">
    <property type="component" value="Chromosome"/>
</dbReference>
<keyword evidence="8 13" id="KW-0676">Redox-active center</keyword>
<feature type="binding site" evidence="11">
    <location>
        <begin position="177"/>
        <end position="184"/>
    </location>
    <ligand>
        <name>NAD(+)</name>
        <dbReference type="ChEBI" id="CHEBI:57540"/>
    </ligand>
</feature>
<evidence type="ECO:0000256" key="10">
    <source>
        <dbReference type="PIRSR" id="PIRSR000350-2"/>
    </source>
</evidence>
<feature type="binding site" evidence="11">
    <location>
        <position position="116"/>
    </location>
    <ligand>
        <name>FAD</name>
        <dbReference type="ChEBI" id="CHEBI:57692"/>
    </ligand>
</feature>
<dbReference type="EMBL" id="CP001940">
    <property type="protein sequence ID" value="ADH87273.1"/>
    <property type="molecule type" value="Genomic_DNA"/>
</dbReference>
<keyword evidence="11" id="KW-0547">Nucleotide-binding</keyword>
<evidence type="ECO:0000259" key="14">
    <source>
        <dbReference type="Pfam" id="PF02852"/>
    </source>
</evidence>
<dbReference type="PIRSF" id="PIRSF000350">
    <property type="entry name" value="Mercury_reductase_MerA"/>
    <property type="match status" value="1"/>
</dbReference>
<dbReference type="Gene3D" id="3.50.50.60">
    <property type="entry name" value="FAD/NAD(P)-binding domain"/>
    <property type="match status" value="2"/>
</dbReference>
<dbReference type="GO" id="GO:0006103">
    <property type="term" value="P:2-oxoglutarate metabolic process"/>
    <property type="evidence" value="ECO:0007669"/>
    <property type="project" value="TreeGrafter"/>
</dbReference>
<dbReference type="InterPro" id="IPR001100">
    <property type="entry name" value="Pyr_nuc-diS_OxRdtase"/>
</dbReference>
<dbReference type="PRINTS" id="PR00411">
    <property type="entry name" value="PNDRDTASEI"/>
</dbReference>
<evidence type="ECO:0000259" key="15">
    <source>
        <dbReference type="Pfam" id="PF07992"/>
    </source>
</evidence>